<dbReference type="AlphaFoldDB" id="A0A8W4F7H0"/>
<dbReference type="GeneTree" id="ENSGT00940000160047"/>
<dbReference type="Proteomes" id="UP000008227">
    <property type="component" value="Chromosome 4"/>
</dbReference>
<reference evidence="1" key="2">
    <citation type="submission" date="2025-08" db="UniProtKB">
        <authorList>
            <consortium name="Ensembl"/>
        </authorList>
    </citation>
    <scope>IDENTIFICATION</scope>
</reference>
<keyword evidence="2" id="KW-1185">Reference proteome</keyword>
<sequence length="103" mass="12020">EVMNRTRGTSRYSPFSPLFTRSFSTEDVIHKDYALPNPSWSKGLRLLFDQHMKKCDDGSWRRLPSHTSKPTQKSQDFKTLFLHRNSYSLIKNIEVSNIKLGTD</sequence>
<name>A0A8W4F7H0_PIG</name>
<evidence type="ECO:0000313" key="2">
    <source>
        <dbReference type="Proteomes" id="UP000008227"/>
    </source>
</evidence>
<proteinExistence type="predicted"/>
<protein>
    <submittedName>
        <fullName evidence="1">Uncharacterized protein</fullName>
    </submittedName>
</protein>
<dbReference type="Gene3D" id="3.10.129.10">
    <property type="entry name" value="Hotdog Thioesterase"/>
    <property type="match status" value="1"/>
</dbReference>
<accession>A0A8W4F7H0</accession>
<organism evidence="1 2">
    <name type="scientific">Sus scrofa</name>
    <name type="common">Pig</name>
    <dbReference type="NCBI Taxonomy" id="9823"/>
    <lineage>
        <taxon>Eukaryota</taxon>
        <taxon>Metazoa</taxon>
        <taxon>Chordata</taxon>
        <taxon>Craniata</taxon>
        <taxon>Vertebrata</taxon>
        <taxon>Euteleostomi</taxon>
        <taxon>Mammalia</taxon>
        <taxon>Eutheria</taxon>
        <taxon>Laurasiatheria</taxon>
        <taxon>Artiodactyla</taxon>
        <taxon>Suina</taxon>
        <taxon>Suidae</taxon>
        <taxon>Sus</taxon>
    </lineage>
</organism>
<reference evidence="1" key="3">
    <citation type="submission" date="2025-09" db="UniProtKB">
        <authorList>
            <consortium name="Ensembl"/>
        </authorList>
    </citation>
    <scope>IDENTIFICATION</scope>
</reference>
<dbReference type="Ensembl" id="ENSSSCT00000093082.1">
    <property type="protein sequence ID" value="ENSSSCP00000075211.1"/>
    <property type="gene ID" value="ENSSSCG00000057672.1"/>
</dbReference>
<evidence type="ECO:0000313" key="1">
    <source>
        <dbReference type="Ensembl" id="ENSSSCP00000075211.1"/>
    </source>
</evidence>
<reference evidence="1" key="1">
    <citation type="journal article" date="2020" name="Gigascience">
        <title>An improved pig reference genome sequence to enable pig genetics and genomics research.</title>
        <authorList>
            <person name="Warr A."/>
            <person name="Affara N."/>
            <person name="Aken B."/>
            <person name="Beiki H."/>
            <person name="Bickhart D.M."/>
            <person name="Billis K."/>
            <person name="Chow W."/>
            <person name="Eory L."/>
            <person name="Finlayson H.A."/>
            <person name="Flicek P."/>
            <person name="Giron C.G."/>
            <person name="Griffin D.K."/>
            <person name="Hall R."/>
            <person name="Hannum G."/>
            <person name="Hourlier T."/>
            <person name="Howe K."/>
            <person name="Hume D.A."/>
            <person name="Izuogu O."/>
            <person name="Kim K."/>
            <person name="Koren S."/>
            <person name="Liu H."/>
            <person name="Manchanda N."/>
            <person name="Martin F.J."/>
            <person name="Nonneman D.J."/>
            <person name="O'Connor R.E."/>
            <person name="Phillippy A.M."/>
            <person name="Rohrer G.A."/>
            <person name="Rosen B.D."/>
            <person name="Rund L.A."/>
            <person name="Sargent C.A."/>
            <person name="Schook L.B."/>
            <person name="Schroeder S.G."/>
            <person name="Schwartz A.S."/>
            <person name="Skinner B.M."/>
            <person name="Talbot R."/>
            <person name="Tseng E."/>
            <person name="Tuggle C.K."/>
            <person name="Watson M."/>
            <person name="Smith T.P.L."/>
            <person name="Archibald A.L."/>
        </authorList>
    </citation>
    <scope>NUCLEOTIDE SEQUENCE [LARGE SCALE GENOMIC DNA]</scope>
    <source>
        <strain evidence="1">Duroc</strain>
    </source>
</reference>